<sequence length="73" mass="7917">MILLQKILAWEARHHDEKRDSNVITRKKMAEVRAAAGAGFDKAKSAGQKAKAGARGVSKGSRSSTRISVQNKL</sequence>
<organism evidence="2 3">
    <name type="scientific">Salix udensis</name>
    <dbReference type="NCBI Taxonomy" id="889485"/>
    <lineage>
        <taxon>Eukaryota</taxon>
        <taxon>Viridiplantae</taxon>
        <taxon>Streptophyta</taxon>
        <taxon>Embryophyta</taxon>
        <taxon>Tracheophyta</taxon>
        <taxon>Spermatophyta</taxon>
        <taxon>Magnoliopsida</taxon>
        <taxon>eudicotyledons</taxon>
        <taxon>Gunneridae</taxon>
        <taxon>Pentapetalae</taxon>
        <taxon>rosids</taxon>
        <taxon>fabids</taxon>
        <taxon>Malpighiales</taxon>
        <taxon>Salicaceae</taxon>
        <taxon>Saliceae</taxon>
        <taxon>Salix</taxon>
    </lineage>
</organism>
<feature type="compositionally biased region" description="Polar residues" evidence="1">
    <location>
        <begin position="60"/>
        <end position="73"/>
    </location>
</feature>
<comment type="caution">
    <text evidence="2">The sequence shown here is derived from an EMBL/GenBank/DDBJ whole genome shotgun (WGS) entry which is preliminary data.</text>
</comment>
<proteinExistence type="predicted"/>
<name>A0AAD6JF38_9ROSI</name>
<keyword evidence="3" id="KW-1185">Reference proteome</keyword>
<gene>
    <name evidence="2" type="ORF">OIU84_012178</name>
</gene>
<feature type="compositionally biased region" description="Low complexity" evidence="1">
    <location>
        <begin position="45"/>
        <end position="56"/>
    </location>
</feature>
<dbReference type="Proteomes" id="UP001162972">
    <property type="component" value="Chromosome 2"/>
</dbReference>
<reference evidence="2 3" key="1">
    <citation type="journal article" date="2023" name="Int. J. Mol. Sci.">
        <title>De Novo Assembly and Annotation of 11 Diverse Shrub Willow (Salix) Genomes Reveals Novel Gene Organization in Sex-Linked Regions.</title>
        <authorList>
            <person name="Hyden B."/>
            <person name="Feng K."/>
            <person name="Yates T.B."/>
            <person name="Jawdy S."/>
            <person name="Cereghino C."/>
            <person name="Smart L.B."/>
            <person name="Muchero W."/>
        </authorList>
    </citation>
    <scope>NUCLEOTIDE SEQUENCE [LARGE SCALE GENOMIC DNA]</scope>
    <source>
        <tissue evidence="2">Shoot tip</tissue>
    </source>
</reference>
<evidence type="ECO:0000256" key="1">
    <source>
        <dbReference type="SAM" id="MobiDB-lite"/>
    </source>
</evidence>
<accession>A0AAD6JF38</accession>
<dbReference type="EMBL" id="JAPFFJ010000017">
    <property type="protein sequence ID" value="KAJ6403926.1"/>
    <property type="molecule type" value="Genomic_DNA"/>
</dbReference>
<feature type="region of interest" description="Disordered" evidence="1">
    <location>
        <begin position="38"/>
        <end position="73"/>
    </location>
</feature>
<dbReference type="AlphaFoldDB" id="A0AAD6JF38"/>
<protein>
    <submittedName>
        <fullName evidence="2">Uncharacterized protein</fullName>
    </submittedName>
</protein>
<evidence type="ECO:0000313" key="3">
    <source>
        <dbReference type="Proteomes" id="UP001162972"/>
    </source>
</evidence>
<evidence type="ECO:0000313" key="2">
    <source>
        <dbReference type="EMBL" id="KAJ6403926.1"/>
    </source>
</evidence>